<dbReference type="SUPFAM" id="SSF55068">
    <property type="entry name" value="Peptide methionine sulfoxide reductase"/>
    <property type="match status" value="1"/>
</dbReference>
<feature type="domain" description="Peptide methionine sulphoxide reductase MsrA" evidence="5">
    <location>
        <begin position="72"/>
        <end position="188"/>
    </location>
</feature>
<keyword evidence="3" id="KW-0560">Oxidoreductase</keyword>
<dbReference type="Pfam" id="PF01625">
    <property type="entry name" value="PMSR"/>
    <property type="match status" value="1"/>
</dbReference>
<evidence type="ECO:0000313" key="6">
    <source>
        <dbReference type="EMBL" id="KAG2491069.1"/>
    </source>
</evidence>
<dbReference type="EMBL" id="JAEHOE010000056">
    <property type="protein sequence ID" value="KAG2491069.1"/>
    <property type="molecule type" value="Genomic_DNA"/>
</dbReference>
<dbReference type="GO" id="GO:0008113">
    <property type="term" value="F:peptide-methionine (S)-S-oxide reductase activity"/>
    <property type="evidence" value="ECO:0007669"/>
    <property type="project" value="UniProtKB-EC"/>
</dbReference>
<accession>A0A835XWF4</accession>
<evidence type="ECO:0000313" key="7">
    <source>
        <dbReference type="Proteomes" id="UP000612055"/>
    </source>
</evidence>
<keyword evidence="7" id="KW-1185">Reference proteome</keyword>
<dbReference type="InterPro" id="IPR002569">
    <property type="entry name" value="Met_Sox_Rdtase_MsrA_dom"/>
</dbReference>
<protein>
    <recommendedName>
        <fullName evidence="2">peptide-methionine (S)-S-oxide reductase</fullName>
        <ecNumber evidence="2">1.8.4.11</ecNumber>
    </recommendedName>
    <alternativeName>
        <fullName evidence="4">Peptide-methionine (S)-S-oxide reductase</fullName>
    </alternativeName>
</protein>
<dbReference type="OrthoDB" id="443672at2759"/>
<dbReference type="InterPro" id="IPR036509">
    <property type="entry name" value="Met_Sox_Rdtase_MsrA_sf"/>
</dbReference>
<dbReference type="EC" id="1.8.4.11" evidence="2"/>
<comment type="similarity">
    <text evidence="1">Belongs to the MsrA Met sulfoxide reductase family.</text>
</comment>
<evidence type="ECO:0000256" key="1">
    <source>
        <dbReference type="ARBA" id="ARBA00005591"/>
    </source>
</evidence>
<dbReference type="Proteomes" id="UP000612055">
    <property type="component" value="Unassembled WGS sequence"/>
</dbReference>
<evidence type="ECO:0000259" key="5">
    <source>
        <dbReference type="Pfam" id="PF01625"/>
    </source>
</evidence>
<organism evidence="6 7">
    <name type="scientific">Edaphochlamys debaryana</name>
    <dbReference type="NCBI Taxonomy" id="47281"/>
    <lineage>
        <taxon>Eukaryota</taxon>
        <taxon>Viridiplantae</taxon>
        <taxon>Chlorophyta</taxon>
        <taxon>core chlorophytes</taxon>
        <taxon>Chlorophyceae</taxon>
        <taxon>CS clade</taxon>
        <taxon>Chlamydomonadales</taxon>
        <taxon>Chlamydomonadales incertae sedis</taxon>
        <taxon>Edaphochlamys</taxon>
    </lineage>
</organism>
<comment type="caution">
    <text evidence="6">The sequence shown here is derived from an EMBL/GenBank/DDBJ whole genome shotgun (WGS) entry which is preliminary data.</text>
</comment>
<proteinExistence type="inferred from homology"/>
<name>A0A835XWF4_9CHLO</name>
<sequence>MLALRPLAAARGPSADASSRPPAAAAALAALRSGLVSAALTACLLLPAPLPAAAEPAAAPASTSGGSAPLTTVYFGNGCFWGRQKDFVEVEMRTLGRPADQVTALVGYAAGTATGPDGRVCYVYSDPKTRYDELGHAEVVALGVDPGAEEAEVRAFARAYFKQFQRTIDQGMMRLDPQDAGAAYRNVIGLPGGVRSPLFPIIQEANVNGMELREGKGNVVRGGRDTENDELNVVWVVDSEALPFYRAERYHQFHHGLGKRFPETYVRGVRDTVAATGRIEPVPGCLEFPELPRVGW</sequence>
<dbReference type="AlphaFoldDB" id="A0A835XWF4"/>
<evidence type="ECO:0000256" key="2">
    <source>
        <dbReference type="ARBA" id="ARBA00012502"/>
    </source>
</evidence>
<evidence type="ECO:0000256" key="4">
    <source>
        <dbReference type="ARBA" id="ARBA00030643"/>
    </source>
</evidence>
<evidence type="ECO:0000256" key="3">
    <source>
        <dbReference type="ARBA" id="ARBA00023002"/>
    </source>
</evidence>
<gene>
    <name evidence="6" type="ORF">HYH03_010514</name>
</gene>
<reference evidence="6" key="1">
    <citation type="journal article" date="2020" name="bioRxiv">
        <title>Comparative genomics of Chlamydomonas.</title>
        <authorList>
            <person name="Craig R.J."/>
            <person name="Hasan A.R."/>
            <person name="Ness R.W."/>
            <person name="Keightley P.D."/>
        </authorList>
    </citation>
    <scope>NUCLEOTIDE SEQUENCE</scope>
    <source>
        <strain evidence="6">CCAP 11/70</strain>
    </source>
</reference>
<dbReference type="Gene3D" id="3.30.1060.10">
    <property type="entry name" value="Peptide methionine sulphoxide reductase MsrA"/>
    <property type="match status" value="1"/>
</dbReference>